<dbReference type="GO" id="GO:0043531">
    <property type="term" value="F:ADP binding"/>
    <property type="evidence" value="ECO:0007669"/>
    <property type="project" value="InterPro"/>
</dbReference>
<dbReference type="PRINTS" id="PR00364">
    <property type="entry name" value="DISEASERSIST"/>
</dbReference>
<comment type="caution">
    <text evidence="2">The sequence shown here is derived from an EMBL/GenBank/DDBJ whole genome shotgun (WGS) entry which is preliminary data.</text>
</comment>
<reference evidence="2 3" key="1">
    <citation type="journal article" date="2023" name="BMC Biotechnol.">
        <title>Vitis rotundifolia cv Carlos genome sequencing.</title>
        <authorList>
            <person name="Huff M."/>
            <person name="Hulse-Kemp A."/>
            <person name="Scheffler B."/>
            <person name="Youngblood R."/>
            <person name="Simpson S."/>
            <person name="Babiker E."/>
            <person name="Staton M."/>
        </authorList>
    </citation>
    <scope>NUCLEOTIDE SEQUENCE [LARGE SCALE GENOMIC DNA]</scope>
    <source>
        <tissue evidence="2">Leaf</tissue>
    </source>
</reference>
<dbReference type="Gene3D" id="3.40.50.300">
    <property type="entry name" value="P-loop containing nucleotide triphosphate hydrolases"/>
    <property type="match status" value="1"/>
</dbReference>
<dbReference type="GO" id="GO:0006952">
    <property type="term" value="P:defense response"/>
    <property type="evidence" value="ECO:0007669"/>
    <property type="project" value="InterPro"/>
</dbReference>
<dbReference type="PANTHER" id="PTHR11017:SF570">
    <property type="entry name" value="DISEASE RESISTANCE PROTEIN (TIR-NBS CLASS)-RELATED"/>
    <property type="match status" value="1"/>
</dbReference>
<evidence type="ECO:0000313" key="3">
    <source>
        <dbReference type="Proteomes" id="UP001168098"/>
    </source>
</evidence>
<dbReference type="PANTHER" id="PTHR11017">
    <property type="entry name" value="LEUCINE-RICH REPEAT-CONTAINING PROTEIN"/>
    <property type="match status" value="1"/>
</dbReference>
<organism evidence="2 3">
    <name type="scientific">Vitis rotundifolia</name>
    <name type="common">Muscadine grape</name>
    <dbReference type="NCBI Taxonomy" id="103349"/>
    <lineage>
        <taxon>Eukaryota</taxon>
        <taxon>Viridiplantae</taxon>
        <taxon>Streptophyta</taxon>
        <taxon>Embryophyta</taxon>
        <taxon>Tracheophyta</taxon>
        <taxon>Spermatophyta</taxon>
        <taxon>Magnoliopsida</taxon>
        <taxon>eudicotyledons</taxon>
        <taxon>Gunneridae</taxon>
        <taxon>Pentapetalae</taxon>
        <taxon>rosids</taxon>
        <taxon>Vitales</taxon>
        <taxon>Vitaceae</taxon>
        <taxon>Viteae</taxon>
        <taxon>Vitis</taxon>
    </lineage>
</organism>
<gene>
    <name evidence="2" type="ORF">PVL29_024536</name>
</gene>
<dbReference type="InterPro" id="IPR002182">
    <property type="entry name" value="NB-ARC"/>
</dbReference>
<dbReference type="InterPro" id="IPR027417">
    <property type="entry name" value="P-loop_NTPase"/>
</dbReference>
<name>A0AA38YS40_VITRO</name>
<dbReference type="Proteomes" id="UP001168098">
    <property type="component" value="Unassembled WGS sequence"/>
</dbReference>
<protein>
    <recommendedName>
        <fullName evidence="1">NB-ARC domain-containing protein</fullName>
    </recommendedName>
</protein>
<proteinExistence type="predicted"/>
<evidence type="ECO:0000259" key="1">
    <source>
        <dbReference type="Pfam" id="PF00931"/>
    </source>
</evidence>
<sequence>MNIRLKKLRSLINMDLNNVLMVGICGIGGIGKTTIAKALYNVISYQFKGASFLANVREKSKDDVGLLRLQQLLNDIQKRKNRQISNVHEGMNAIKKVLSLKRVLVVLDDVDNCIQVENLVGKRD</sequence>
<dbReference type="SUPFAM" id="SSF52540">
    <property type="entry name" value="P-loop containing nucleoside triphosphate hydrolases"/>
    <property type="match status" value="1"/>
</dbReference>
<dbReference type="EMBL" id="JARBHA010000018">
    <property type="protein sequence ID" value="KAJ9675663.1"/>
    <property type="molecule type" value="Genomic_DNA"/>
</dbReference>
<evidence type="ECO:0000313" key="2">
    <source>
        <dbReference type="EMBL" id="KAJ9675663.1"/>
    </source>
</evidence>
<dbReference type="InterPro" id="IPR044974">
    <property type="entry name" value="Disease_R_plants"/>
</dbReference>
<accession>A0AA38YS40</accession>
<feature type="domain" description="NB-ARC" evidence="1">
    <location>
        <begin position="17"/>
        <end position="113"/>
    </location>
</feature>
<keyword evidence="3" id="KW-1185">Reference proteome</keyword>
<dbReference type="AlphaFoldDB" id="A0AA38YS40"/>
<dbReference type="Pfam" id="PF00931">
    <property type="entry name" value="NB-ARC"/>
    <property type="match status" value="1"/>
</dbReference>